<keyword evidence="8 12" id="KW-0256">Endoplasmic reticulum</keyword>
<comment type="catalytic activity">
    <reaction evidence="11">
        <text>an N-acetyl-alpha-D-glucosaminyl-diphospho-di-trans,poly-cis-dolichol + UDP-N-acetyl-alpha-D-glucosamine = an N,N'-diacetylchitobiosyl-diphospho-di-trans,poly-cis-dolichol + UDP + H(+)</text>
        <dbReference type="Rhea" id="RHEA:23380"/>
        <dbReference type="Rhea" id="RHEA-COMP:19507"/>
        <dbReference type="Rhea" id="RHEA-COMP:19510"/>
        <dbReference type="ChEBI" id="CHEBI:15378"/>
        <dbReference type="ChEBI" id="CHEBI:57269"/>
        <dbReference type="ChEBI" id="CHEBI:57705"/>
        <dbReference type="ChEBI" id="CHEBI:58223"/>
        <dbReference type="ChEBI" id="CHEBI:58427"/>
        <dbReference type="EC" id="2.4.1.141"/>
    </reaction>
</comment>
<name>A0ABR2ULZ8_9PEZI</name>
<feature type="domain" description="Glycosyl transferase family 28 C-terminal" evidence="13">
    <location>
        <begin position="164"/>
        <end position="230"/>
    </location>
</feature>
<comment type="caution">
    <text evidence="14">The sequence shown here is derived from an EMBL/GenBank/DDBJ whole genome shotgun (WGS) entry which is preliminary data.</text>
</comment>
<dbReference type="PANTHER" id="PTHR12867">
    <property type="entry name" value="GLYCOSYL TRANSFERASE-RELATED"/>
    <property type="match status" value="1"/>
</dbReference>
<keyword evidence="6 12" id="KW-0328">Glycosyltransferase</keyword>
<dbReference type="InterPro" id="IPR039042">
    <property type="entry name" value="Alg13-like"/>
</dbReference>
<evidence type="ECO:0000256" key="9">
    <source>
        <dbReference type="ARBA" id="ARBA00024804"/>
    </source>
</evidence>
<evidence type="ECO:0000256" key="2">
    <source>
        <dbReference type="ARBA" id="ARBA00006962"/>
    </source>
</evidence>
<proteinExistence type="inferred from homology"/>
<evidence type="ECO:0000313" key="14">
    <source>
        <dbReference type="EMBL" id="KAK9415673.1"/>
    </source>
</evidence>
<evidence type="ECO:0000256" key="5">
    <source>
        <dbReference type="ARBA" id="ARBA00017468"/>
    </source>
</evidence>
<dbReference type="PANTHER" id="PTHR12867:SF6">
    <property type="entry name" value="N-ACETYLGLUCOSAMINYLDIPHOSPHODOLICHOL N-ACETYLGLUCOSAMINYLTRANSFERASE"/>
    <property type="match status" value="1"/>
</dbReference>
<evidence type="ECO:0000313" key="15">
    <source>
        <dbReference type="Proteomes" id="UP001408356"/>
    </source>
</evidence>
<keyword evidence="15" id="KW-1185">Reference proteome</keyword>
<dbReference type="Proteomes" id="UP001408356">
    <property type="component" value="Unassembled WGS sequence"/>
</dbReference>
<dbReference type="EMBL" id="JARVKF010000414">
    <property type="protein sequence ID" value="KAK9415673.1"/>
    <property type="molecule type" value="Genomic_DNA"/>
</dbReference>
<evidence type="ECO:0000256" key="8">
    <source>
        <dbReference type="ARBA" id="ARBA00022824"/>
    </source>
</evidence>
<keyword evidence="7 12" id="KW-0808">Transferase</keyword>
<dbReference type="EC" id="2.4.1.141" evidence="4 12"/>
<evidence type="ECO:0000256" key="11">
    <source>
        <dbReference type="ARBA" id="ARBA00048184"/>
    </source>
</evidence>
<dbReference type="InterPro" id="IPR007235">
    <property type="entry name" value="Glyco_trans_28_C"/>
</dbReference>
<evidence type="ECO:0000256" key="3">
    <source>
        <dbReference type="ARBA" id="ARBA00011198"/>
    </source>
</evidence>
<sequence length="346" mass="39753">MANPPASPPSEDEEYKKLKSFFSDAVVNPEPDHICAIKNPYEDSDEEDNRIMADPAVAAAEPDHRQPFRTMFVTIGSIASFKSLIKEVLSDKFLETLAEMKYNRLIIQCGPDLELFERIRPQKGFASHWIDIVGFAYTDKIKTYYEQCTPSAGGWGGERRGRGIIMAHAGAGTILEALDVDARVIVIPNTSLMDNHQLELAEELDKQGYLLQGHLGKLHDDVERMDNFEPENWPPKPPKESKYRHLVDIIMDLFPSKHILEASEDEVREMRLEDQMWRDMLSGQPFPDGDPRHEFLNGHTSEKKEKMYHEWRNNWYANRKIADQLELELDREQKGTVEKTAEAGRN</sequence>
<evidence type="ECO:0000256" key="10">
    <source>
        <dbReference type="ARBA" id="ARBA00032061"/>
    </source>
</evidence>
<comment type="subcellular location">
    <subcellularLocation>
        <location evidence="1 12">Endoplasmic reticulum</location>
    </subcellularLocation>
</comment>
<comment type="similarity">
    <text evidence="2 12">Belongs to the glycosyltransferase 28 family.</text>
</comment>
<dbReference type="Gene3D" id="3.40.50.2000">
    <property type="entry name" value="Glycogen Phosphorylase B"/>
    <property type="match status" value="1"/>
</dbReference>
<comment type="function">
    <text evidence="9 12">Involved in protein N-glycosylation. Essential for the second step of the dolichol-linked oligosaccharide pathway.</text>
</comment>
<dbReference type="GO" id="GO:0016740">
    <property type="term" value="F:transferase activity"/>
    <property type="evidence" value="ECO:0007669"/>
    <property type="project" value="UniProtKB-KW"/>
</dbReference>
<evidence type="ECO:0000256" key="12">
    <source>
        <dbReference type="RuleBase" id="RU362128"/>
    </source>
</evidence>
<evidence type="ECO:0000256" key="1">
    <source>
        <dbReference type="ARBA" id="ARBA00004240"/>
    </source>
</evidence>
<comment type="subunit">
    <text evidence="3 12">Heterodimer with ALG14 to form a functional enzyme.</text>
</comment>
<reference evidence="14 15" key="1">
    <citation type="journal article" date="2024" name="J. Plant Pathol.">
        <title>Sequence and assembly of the genome of Seiridium unicorne, isolate CBS 538.82, causal agent of cypress canker disease.</title>
        <authorList>
            <person name="Scali E."/>
            <person name="Rocca G.D."/>
            <person name="Danti R."/>
            <person name="Garbelotto M."/>
            <person name="Barberini S."/>
            <person name="Baroncelli R."/>
            <person name="Emiliani G."/>
        </authorList>
    </citation>
    <scope>NUCLEOTIDE SEQUENCE [LARGE SCALE GENOMIC DNA]</scope>
    <source>
        <strain evidence="14 15">BM-138-508</strain>
    </source>
</reference>
<evidence type="ECO:0000259" key="13">
    <source>
        <dbReference type="Pfam" id="PF04101"/>
    </source>
</evidence>
<evidence type="ECO:0000256" key="7">
    <source>
        <dbReference type="ARBA" id="ARBA00022679"/>
    </source>
</evidence>
<gene>
    <name evidence="12" type="primary">ALG13</name>
    <name evidence="14" type="ORF">SUNI508_10332</name>
</gene>
<evidence type="ECO:0000256" key="4">
    <source>
        <dbReference type="ARBA" id="ARBA00012614"/>
    </source>
</evidence>
<dbReference type="Pfam" id="PF04101">
    <property type="entry name" value="Glyco_tran_28_C"/>
    <property type="match status" value="1"/>
</dbReference>
<accession>A0ABR2ULZ8</accession>
<protein>
    <recommendedName>
        <fullName evidence="5 12">UDP-N-acetylglucosamine transferase subunit ALG13</fullName>
        <ecNumber evidence="4 12">2.4.1.141</ecNumber>
    </recommendedName>
    <alternativeName>
        <fullName evidence="10 12">Asparagine-linked glycosylation protein 13</fullName>
    </alternativeName>
</protein>
<evidence type="ECO:0000256" key="6">
    <source>
        <dbReference type="ARBA" id="ARBA00022676"/>
    </source>
</evidence>
<organism evidence="14 15">
    <name type="scientific">Seiridium unicorne</name>
    <dbReference type="NCBI Taxonomy" id="138068"/>
    <lineage>
        <taxon>Eukaryota</taxon>
        <taxon>Fungi</taxon>
        <taxon>Dikarya</taxon>
        <taxon>Ascomycota</taxon>
        <taxon>Pezizomycotina</taxon>
        <taxon>Sordariomycetes</taxon>
        <taxon>Xylariomycetidae</taxon>
        <taxon>Amphisphaeriales</taxon>
        <taxon>Sporocadaceae</taxon>
        <taxon>Seiridium</taxon>
    </lineage>
</organism>